<comment type="caution">
    <text evidence="2">The sequence shown here is derived from an EMBL/GenBank/DDBJ whole genome shotgun (WGS) entry which is preliminary data.</text>
</comment>
<evidence type="ECO:0000256" key="1">
    <source>
        <dbReference type="SAM" id="MobiDB-lite"/>
    </source>
</evidence>
<feature type="compositionally biased region" description="Low complexity" evidence="1">
    <location>
        <begin position="190"/>
        <end position="200"/>
    </location>
</feature>
<reference evidence="2 3" key="1">
    <citation type="journal article" date="2024" name="J Genomics">
        <title>Draft genome sequencing and assembly of Favolaschia claudopus CIRM-BRFM 2984 isolated from oak limbs.</title>
        <authorList>
            <person name="Navarro D."/>
            <person name="Drula E."/>
            <person name="Chaduli D."/>
            <person name="Cazenave R."/>
            <person name="Ahrendt S."/>
            <person name="Wang J."/>
            <person name="Lipzen A."/>
            <person name="Daum C."/>
            <person name="Barry K."/>
            <person name="Grigoriev I.V."/>
            <person name="Favel A."/>
            <person name="Rosso M.N."/>
            <person name="Martin F."/>
        </authorList>
    </citation>
    <scope>NUCLEOTIDE SEQUENCE [LARGE SCALE GENOMIC DNA]</scope>
    <source>
        <strain evidence="2 3">CIRM-BRFM 2984</strain>
    </source>
</reference>
<evidence type="ECO:0000313" key="3">
    <source>
        <dbReference type="Proteomes" id="UP001362999"/>
    </source>
</evidence>
<gene>
    <name evidence="2" type="ORF">R3P38DRAFT_3193174</name>
</gene>
<dbReference type="EMBL" id="JAWWNJ010000033">
    <property type="protein sequence ID" value="KAK7025669.1"/>
    <property type="molecule type" value="Genomic_DNA"/>
</dbReference>
<feature type="region of interest" description="Disordered" evidence="1">
    <location>
        <begin position="1"/>
        <end position="259"/>
    </location>
</feature>
<organism evidence="2 3">
    <name type="scientific">Favolaschia claudopus</name>
    <dbReference type="NCBI Taxonomy" id="2862362"/>
    <lineage>
        <taxon>Eukaryota</taxon>
        <taxon>Fungi</taxon>
        <taxon>Dikarya</taxon>
        <taxon>Basidiomycota</taxon>
        <taxon>Agaricomycotina</taxon>
        <taxon>Agaricomycetes</taxon>
        <taxon>Agaricomycetidae</taxon>
        <taxon>Agaricales</taxon>
        <taxon>Marasmiineae</taxon>
        <taxon>Mycenaceae</taxon>
        <taxon>Favolaschia</taxon>
    </lineage>
</organism>
<feature type="compositionally biased region" description="Low complexity" evidence="1">
    <location>
        <begin position="34"/>
        <end position="65"/>
    </location>
</feature>
<proteinExistence type="predicted"/>
<name>A0AAW0BH23_9AGAR</name>
<accession>A0AAW0BH23</accession>
<dbReference type="AlphaFoldDB" id="A0AAW0BH23"/>
<feature type="compositionally biased region" description="Polar residues" evidence="1">
    <location>
        <begin position="77"/>
        <end position="96"/>
    </location>
</feature>
<dbReference type="Proteomes" id="UP001362999">
    <property type="component" value="Unassembled WGS sequence"/>
</dbReference>
<sequence length="308" mass="31954">MKDPVIDINNPNPTIDRAASTRRHSQKNQEEGRAPPGSKSTSSSTKPSRPAVPATSAAKWSSSKAPGALVINEAKSLASTQSPASSQVNSPTTASAARSVLAPQPRPPAFGSSEPRLPSHMRNAGQRGPAPVNLNVDSSPTSFEHISAPADDMASIPSPAGKIAPSSRPSHIHLLSAVVRTANSDGSGKRSGQSNSSSRNSIDRSNRSSTSAAASYTPQRPPSAKDAGPNESITVALARKSPTTQKSEQEYPRLLQGPGVSIDVYEEPICASGQRYHGAWDPNDGTEDPLAVFGAEGGELPVLTPPVP</sequence>
<keyword evidence="3" id="KW-1185">Reference proteome</keyword>
<evidence type="ECO:0000313" key="2">
    <source>
        <dbReference type="EMBL" id="KAK7025669.1"/>
    </source>
</evidence>
<protein>
    <submittedName>
        <fullName evidence="2">Uncharacterized protein</fullName>
    </submittedName>
</protein>
<feature type="compositionally biased region" description="Polar residues" evidence="1">
    <location>
        <begin position="135"/>
        <end position="144"/>
    </location>
</feature>